<dbReference type="Gene3D" id="1.10.486.10">
    <property type="entry name" value="PCRA, domain 4"/>
    <property type="match status" value="1"/>
</dbReference>
<feature type="binding site" evidence="12">
    <location>
        <begin position="28"/>
        <end position="35"/>
    </location>
    <ligand>
        <name>ATP</name>
        <dbReference type="ChEBI" id="CHEBI:30616"/>
    </ligand>
</feature>
<evidence type="ECO:0000256" key="10">
    <source>
        <dbReference type="ARBA" id="ARBA00034923"/>
    </source>
</evidence>
<dbReference type="PANTHER" id="PTHR11070">
    <property type="entry name" value="UVRD / RECB / PCRA DNA HELICASE FAMILY MEMBER"/>
    <property type="match status" value="1"/>
</dbReference>
<dbReference type="InterPro" id="IPR014016">
    <property type="entry name" value="UvrD-like_ATP-bd"/>
</dbReference>
<dbReference type="Pfam" id="PF13361">
    <property type="entry name" value="UvrD_C"/>
    <property type="match status" value="1"/>
</dbReference>
<feature type="domain" description="UvrD-like helicase C-terminal" evidence="15">
    <location>
        <begin position="292"/>
        <end position="573"/>
    </location>
</feature>
<evidence type="ECO:0000256" key="8">
    <source>
        <dbReference type="ARBA" id="ARBA00034617"/>
    </source>
</evidence>
<dbReference type="InterPro" id="IPR000212">
    <property type="entry name" value="DNA_helicase_UvrD/REP"/>
</dbReference>
<comment type="similarity">
    <text evidence="1">Belongs to the helicase family. UvrD subfamily.</text>
</comment>
<keyword evidence="6" id="KW-0238">DNA-binding</keyword>
<evidence type="ECO:0000256" key="3">
    <source>
        <dbReference type="ARBA" id="ARBA00022801"/>
    </source>
</evidence>
<keyword evidence="3 12" id="KW-0378">Hydrolase</keyword>
<reference evidence="16 17" key="1">
    <citation type="journal article" date="2021" name="Sci. Rep.">
        <title>The distribution of antibiotic resistance genes in chicken gut microbiota commensals.</title>
        <authorList>
            <person name="Juricova H."/>
            <person name="Matiasovicova J."/>
            <person name="Kubasova T."/>
            <person name="Cejkova D."/>
            <person name="Rychlik I."/>
        </authorList>
    </citation>
    <scope>NUCLEOTIDE SEQUENCE [LARGE SCALE GENOMIC DNA]</scope>
    <source>
        <strain evidence="16 17">An829</strain>
    </source>
</reference>
<evidence type="ECO:0000259" key="15">
    <source>
        <dbReference type="PROSITE" id="PS51217"/>
    </source>
</evidence>
<dbReference type="EMBL" id="JACJJC010000005">
    <property type="protein sequence ID" value="MBM6703757.1"/>
    <property type="molecule type" value="Genomic_DNA"/>
</dbReference>
<evidence type="ECO:0000256" key="6">
    <source>
        <dbReference type="ARBA" id="ARBA00023125"/>
    </source>
</evidence>
<evidence type="ECO:0000313" key="17">
    <source>
        <dbReference type="Proteomes" id="UP000715095"/>
    </source>
</evidence>
<keyword evidence="2 12" id="KW-0547">Nucleotide-binding</keyword>
<evidence type="ECO:0000313" key="16">
    <source>
        <dbReference type="EMBL" id="MBM6703757.1"/>
    </source>
</evidence>
<dbReference type="CDD" id="cd18807">
    <property type="entry name" value="SF1_C_UvrD"/>
    <property type="match status" value="1"/>
</dbReference>
<sequence length="844" mass="93349">MQQDLLSSLNPRQLQAVTAPEDSVLILAGAGSGKTRVLTSRIAYLLNEHLARTDEILAVTFTNKAAKEMVTRLETMLPYDLRRMWVGTFHGLCNRILRRHAEFAALPKTFQILDSGDQLSLIKRVMKAANVDPEKTDAKYVQNFINWSKEHGLRSSQVTGSDCDETTKSLYVEYERQCQREGVVDFAELLLRCYELLERNELVRTHYQHRFRHILVDEFQDTNILQYRWLKLLAGAGLGPDGCSLNAVFAVGDDDQSIYAFRGANVGNMEDFLKDFRVAEPIRLEENYRSTGTILDAANGLIAKNSGRLGKNLWTSGARGEKIIVEELPDDRAEARWVVDDIEHERGRGTVYRDFAVLYRMNSQSRAMESALASAGIPYRVYGGLRFFERAEVKHVLAYLRLLTNPWDDTSFLRIVNFPTRGIGAKTIESLTLEARARGVSLWAALSDDTVKVPPKLAAFHSLILKMRTDAQTMSLDKAIRYTITASGLRDAYMKEKDGEDRVANMDEILSAAKGYLENEGIRPEHCAFEPVSDDSPSPLEGFLTQATLEAGDKNEDASTDAVQLMTVHAAKGLEFKYVYIIGAEEGIFPHFSALKETEKKGGRGGLEEERRLMYVAITRAKKRLVISHCRERLLYGNNFSNPVSSFVNEIPQELLDIRELARSRRDDDDDGFDAYFDDYGRKSGSSGRGGYGGYSKSGRGSTGGYGARGASGYGSRASGSSLSPETRAAFAAHVARSPFGGAARSGTSGSGYGSRFGSSGFSGRAALEKGRGPLESISPLERSNLGASASGFAPGDRIEHETLGPGRVLSVTGIGDMARIRVKFASREAELMLKFARPKIRKL</sequence>
<comment type="catalytic activity">
    <reaction evidence="8">
        <text>Couples ATP hydrolysis with the unwinding of duplex DNA by translocating in the 3'-5' direction.</text>
        <dbReference type="EC" id="5.6.2.4"/>
    </reaction>
</comment>
<evidence type="ECO:0000256" key="11">
    <source>
        <dbReference type="ARBA" id="ARBA00048988"/>
    </source>
</evidence>
<evidence type="ECO:0000256" key="7">
    <source>
        <dbReference type="ARBA" id="ARBA00023235"/>
    </source>
</evidence>
<organism evidence="16 17">
    <name type="scientific">Sutterella massiliensis</name>
    <dbReference type="NCBI Taxonomy" id="1816689"/>
    <lineage>
        <taxon>Bacteria</taxon>
        <taxon>Pseudomonadati</taxon>
        <taxon>Pseudomonadota</taxon>
        <taxon>Betaproteobacteria</taxon>
        <taxon>Burkholderiales</taxon>
        <taxon>Sutterellaceae</taxon>
        <taxon>Sutterella</taxon>
    </lineage>
</organism>
<gene>
    <name evidence="16" type="ORF">H6A60_04545</name>
</gene>
<evidence type="ECO:0000256" key="1">
    <source>
        <dbReference type="ARBA" id="ARBA00009922"/>
    </source>
</evidence>
<evidence type="ECO:0000256" key="5">
    <source>
        <dbReference type="ARBA" id="ARBA00022840"/>
    </source>
</evidence>
<keyword evidence="7" id="KW-0413">Isomerase</keyword>
<dbReference type="SUPFAM" id="SSF52540">
    <property type="entry name" value="P-loop containing nucleoside triphosphate hydrolases"/>
    <property type="match status" value="1"/>
</dbReference>
<evidence type="ECO:0000256" key="9">
    <source>
        <dbReference type="ARBA" id="ARBA00034808"/>
    </source>
</evidence>
<dbReference type="RefSeq" id="WP_205102232.1">
    <property type="nucleotide sequence ID" value="NZ_JACJJC010000005.1"/>
</dbReference>
<accession>A0ABS2DQY4</accession>
<keyword evidence="4 12" id="KW-0347">Helicase</keyword>
<comment type="caution">
    <text evidence="16">The sequence shown here is derived from an EMBL/GenBank/DDBJ whole genome shotgun (WGS) entry which is preliminary data.</text>
</comment>
<comment type="catalytic activity">
    <reaction evidence="11">
        <text>ATP + H2O = ADP + phosphate + H(+)</text>
        <dbReference type="Rhea" id="RHEA:13065"/>
        <dbReference type="ChEBI" id="CHEBI:15377"/>
        <dbReference type="ChEBI" id="CHEBI:15378"/>
        <dbReference type="ChEBI" id="CHEBI:30616"/>
        <dbReference type="ChEBI" id="CHEBI:43474"/>
        <dbReference type="ChEBI" id="CHEBI:456216"/>
        <dbReference type="EC" id="5.6.2.4"/>
    </reaction>
</comment>
<evidence type="ECO:0000256" key="4">
    <source>
        <dbReference type="ARBA" id="ARBA00022806"/>
    </source>
</evidence>
<dbReference type="Gene3D" id="3.40.50.300">
    <property type="entry name" value="P-loop containing nucleotide triphosphate hydrolases"/>
    <property type="match status" value="2"/>
</dbReference>
<keyword evidence="5 12" id="KW-0067">ATP-binding</keyword>
<dbReference type="InterPro" id="IPR013986">
    <property type="entry name" value="DExx_box_DNA_helicase_dom_sf"/>
</dbReference>
<dbReference type="EC" id="5.6.2.4" evidence="9"/>
<dbReference type="CDD" id="cd17932">
    <property type="entry name" value="DEXQc_UvrD"/>
    <property type="match status" value="1"/>
</dbReference>
<dbReference type="PROSITE" id="PS51198">
    <property type="entry name" value="UVRD_HELICASE_ATP_BIND"/>
    <property type="match status" value="1"/>
</dbReference>
<dbReference type="Proteomes" id="UP000715095">
    <property type="component" value="Unassembled WGS sequence"/>
</dbReference>
<dbReference type="PROSITE" id="PS51217">
    <property type="entry name" value="UVRD_HELICASE_CTER"/>
    <property type="match status" value="1"/>
</dbReference>
<dbReference type="PANTHER" id="PTHR11070:SF2">
    <property type="entry name" value="ATP-DEPENDENT DNA HELICASE SRS2"/>
    <property type="match status" value="1"/>
</dbReference>
<keyword evidence="17" id="KW-1185">Reference proteome</keyword>
<feature type="region of interest" description="Disordered" evidence="13">
    <location>
        <begin position="684"/>
        <end position="720"/>
    </location>
</feature>
<dbReference type="Pfam" id="PF00580">
    <property type="entry name" value="UvrD-helicase"/>
    <property type="match status" value="1"/>
</dbReference>
<evidence type="ECO:0000256" key="2">
    <source>
        <dbReference type="ARBA" id="ARBA00022741"/>
    </source>
</evidence>
<proteinExistence type="inferred from homology"/>
<evidence type="ECO:0000256" key="13">
    <source>
        <dbReference type="SAM" id="MobiDB-lite"/>
    </source>
</evidence>
<dbReference type="InterPro" id="IPR027417">
    <property type="entry name" value="P-loop_NTPase"/>
</dbReference>
<name>A0ABS2DQY4_9BURK</name>
<evidence type="ECO:0000259" key="14">
    <source>
        <dbReference type="PROSITE" id="PS51198"/>
    </source>
</evidence>
<protein>
    <recommendedName>
        <fullName evidence="9">DNA 3'-5' helicase</fullName>
        <ecNumber evidence="9">5.6.2.4</ecNumber>
    </recommendedName>
    <alternativeName>
        <fullName evidence="10">DNA 3'-5' helicase II</fullName>
    </alternativeName>
</protein>
<dbReference type="Gene3D" id="1.10.10.160">
    <property type="match status" value="1"/>
</dbReference>
<dbReference type="InterPro" id="IPR014017">
    <property type="entry name" value="DNA_helicase_UvrD-like_C"/>
</dbReference>
<feature type="compositionally biased region" description="Gly residues" evidence="13">
    <location>
        <begin position="687"/>
        <end position="713"/>
    </location>
</feature>
<feature type="domain" description="UvrD-like helicase ATP-binding" evidence="14">
    <location>
        <begin position="7"/>
        <end position="291"/>
    </location>
</feature>
<evidence type="ECO:0000256" key="12">
    <source>
        <dbReference type="PROSITE-ProRule" id="PRU00560"/>
    </source>
</evidence>